<protein>
    <submittedName>
        <fullName evidence="2">DUF461 domain-containing protein</fullName>
    </submittedName>
</protein>
<feature type="region of interest" description="Disordered" evidence="1">
    <location>
        <begin position="1"/>
        <end position="34"/>
    </location>
</feature>
<dbReference type="Proteomes" id="UP000235598">
    <property type="component" value="Unassembled WGS sequence"/>
</dbReference>
<proteinExistence type="predicted"/>
<evidence type="ECO:0000313" key="2">
    <source>
        <dbReference type="EMBL" id="PMD04401.1"/>
    </source>
</evidence>
<comment type="caution">
    <text evidence="2">The sequence shown here is derived from an EMBL/GenBank/DDBJ whole genome shotgun (WGS) entry which is preliminary data.</text>
</comment>
<accession>A0A2N6VJT0</accession>
<gene>
    <name evidence="2" type="ORF">CJ199_12270</name>
</gene>
<dbReference type="EMBL" id="PNHK01000094">
    <property type="protein sequence ID" value="PMD04401.1"/>
    <property type="molecule type" value="Genomic_DNA"/>
</dbReference>
<sequence length="34" mass="3008">GDPEPREGGQVAPGSGETPGVGGSPAAQSGGTSG</sequence>
<feature type="non-terminal residue" evidence="2">
    <location>
        <position position="34"/>
    </location>
</feature>
<feature type="non-terminal residue" evidence="2">
    <location>
        <position position="1"/>
    </location>
</feature>
<reference evidence="2 3" key="1">
    <citation type="submission" date="2017-09" db="EMBL/GenBank/DDBJ databases">
        <title>Bacterial strain isolated from the female urinary microbiota.</title>
        <authorList>
            <person name="Thomas-White K."/>
            <person name="Kumar N."/>
            <person name="Forster S."/>
            <person name="Putonti C."/>
            <person name="Lawley T."/>
            <person name="Wolfe A.J."/>
        </authorList>
    </citation>
    <scope>NUCLEOTIDE SEQUENCE [LARGE SCALE GENOMIC DNA]</scope>
    <source>
        <strain evidence="2 3">UMB1301</strain>
    </source>
</reference>
<organism evidence="2 3">
    <name type="scientific">Brevibacterium paucivorans</name>
    <dbReference type="NCBI Taxonomy" id="170994"/>
    <lineage>
        <taxon>Bacteria</taxon>
        <taxon>Bacillati</taxon>
        <taxon>Actinomycetota</taxon>
        <taxon>Actinomycetes</taxon>
        <taxon>Micrococcales</taxon>
        <taxon>Brevibacteriaceae</taxon>
        <taxon>Brevibacterium</taxon>
    </lineage>
</organism>
<evidence type="ECO:0000313" key="3">
    <source>
        <dbReference type="Proteomes" id="UP000235598"/>
    </source>
</evidence>
<evidence type="ECO:0000256" key="1">
    <source>
        <dbReference type="SAM" id="MobiDB-lite"/>
    </source>
</evidence>
<dbReference type="AlphaFoldDB" id="A0A2N6VJT0"/>
<name>A0A2N6VJT0_9MICO</name>